<dbReference type="InterPro" id="IPR018060">
    <property type="entry name" value="HTH_AraC"/>
</dbReference>
<keyword evidence="3" id="KW-0804">Transcription</keyword>
<sequence length="318" mass="37300">MGKTKKTPATENIPYLRDLESFYKHVKARPPLHKDFDIREIDPEVLKAYDYVAKPFRHSFYCVTLFLQGDITLNAGFWKTRLKRPAVYFKTPCQIVSWTKPERWLQEYFIVFTDNFLLNNRALADIIFDLPFFKLDKAIPFEIEPDEVELLVSIYKQVLKEYHSDSKDKFALIASYVHTLLLHVRRLFLKYSQTDEVLVNHIHSHEQMLVESFRALIRKSLVNGNVDRRHLTVRYLAAQLSVHPNYLNAVVNRQNGKTAIASLHEQISHEAQTLLSQTKFTLKEIAFRLGFADAPHFNHFFKKQTGFTPAAYRKKQNL</sequence>
<dbReference type="GO" id="GO:0003700">
    <property type="term" value="F:DNA-binding transcription factor activity"/>
    <property type="evidence" value="ECO:0007669"/>
    <property type="project" value="InterPro"/>
</dbReference>
<organism evidence="5 6">
    <name type="scientific">Chryseolinea soli</name>
    <dbReference type="NCBI Taxonomy" id="2321403"/>
    <lineage>
        <taxon>Bacteria</taxon>
        <taxon>Pseudomonadati</taxon>
        <taxon>Bacteroidota</taxon>
        <taxon>Cytophagia</taxon>
        <taxon>Cytophagales</taxon>
        <taxon>Fulvivirgaceae</taxon>
        <taxon>Chryseolinea</taxon>
    </lineage>
</organism>
<keyword evidence="6" id="KW-1185">Reference proteome</keyword>
<dbReference type="PROSITE" id="PS01124">
    <property type="entry name" value="HTH_ARAC_FAMILY_2"/>
    <property type="match status" value="1"/>
</dbReference>
<evidence type="ECO:0000256" key="3">
    <source>
        <dbReference type="ARBA" id="ARBA00023163"/>
    </source>
</evidence>
<dbReference type="AlphaFoldDB" id="A0A385SVI9"/>
<dbReference type="PRINTS" id="PR00032">
    <property type="entry name" value="HTHARAC"/>
</dbReference>
<dbReference type="EMBL" id="CP032382">
    <property type="protein sequence ID" value="AYB34832.1"/>
    <property type="molecule type" value="Genomic_DNA"/>
</dbReference>
<dbReference type="Pfam" id="PF12833">
    <property type="entry name" value="HTH_18"/>
    <property type="match status" value="1"/>
</dbReference>
<dbReference type="PANTHER" id="PTHR43280:SF32">
    <property type="entry name" value="TRANSCRIPTIONAL REGULATORY PROTEIN"/>
    <property type="match status" value="1"/>
</dbReference>
<dbReference type="SMART" id="SM00342">
    <property type="entry name" value="HTH_ARAC"/>
    <property type="match status" value="1"/>
</dbReference>
<gene>
    <name evidence="5" type="ORF">D4L85_31505</name>
</gene>
<evidence type="ECO:0000256" key="1">
    <source>
        <dbReference type="ARBA" id="ARBA00023015"/>
    </source>
</evidence>
<reference evidence="6" key="1">
    <citation type="submission" date="2018-09" db="EMBL/GenBank/DDBJ databases">
        <title>Chryseolinea sp. KIS68-18 isolated from soil.</title>
        <authorList>
            <person name="Weon H.-Y."/>
            <person name="Kwon S.-W."/>
            <person name="Lee S.A."/>
        </authorList>
    </citation>
    <scope>NUCLEOTIDE SEQUENCE [LARGE SCALE GENOMIC DNA]</scope>
    <source>
        <strain evidence="6">KIS68-18</strain>
    </source>
</reference>
<accession>A0A385SVI9</accession>
<evidence type="ECO:0000313" key="5">
    <source>
        <dbReference type="EMBL" id="AYB34832.1"/>
    </source>
</evidence>
<name>A0A385SVI9_9BACT</name>
<evidence type="ECO:0000313" key="6">
    <source>
        <dbReference type="Proteomes" id="UP000266183"/>
    </source>
</evidence>
<feature type="domain" description="HTH araC/xylS-type" evidence="4">
    <location>
        <begin position="211"/>
        <end position="315"/>
    </location>
</feature>
<dbReference type="PANTHER" id="PTHR43280">
    <property type="entry name" value="ARAC-FAMILY TRANSCRIPTIONAL REGULATOR"/>
    <property type="match status" value="1"/>
</dbReference>
<dbReference type="InterPro" id="IPR020449">
    <property type="entry name" value="Tscrpt_reg_AraC-type_HTH"/>
</dbReference>
<keyword evidence="1" id="KW-0805">Transcription regulation</keyword>
<dbReference type="RefSeq" id="WP_119758085.1">
    <property type="nucleotide sequence ID" value="NZ_CP032382.1"/>
</dbReference>
<evidence type="ECO:0000256" key="2">
    <source>
        <dbReference type="ARBA" id="ARBA00023125"/>
    </source>
</evidence>
<dbReference type="KEGG" id="chk:D4L85_31505"/>
<protein>
    <submittedName>
        <fullName evidence="5">AraC family transcriptional regulator</fullName>
    </submittedName>
</protein>
<dbReference type="Gene3D" id="1.10.10.60">
    <property type="entry name" value="Homeodomain-like"/>
    <property type="match status" value="1"/>
</dbReference>
<keyword evidence="2" id="KW-0238">DNA-binding</keyword>
<dbReference type="Proteomes" id="UP000266183">
    <property type="component" value="Chromosome"/>
</dbReference>
<proteinExistence type="predicted"/>
<dbReference type="SUPFAM" id="SSF46689">
    <property type="entry name" value="Homeodomain-like"/>
    <property type="match status" value="1"/>
</dbReference>
<dbReference type="GO" id="GO:0043565">
    <property type="term" value="F:sequence-specific DNA binding"/>
    <property type="evidence" value="ECO:0007669"/>
    <property type="project" value="InterPro"/>
</dbReference>
<dbReference type="InterPro" id="IPR009057">
    <property type="entry name" value="Homeodomain-like_sf"/>
</dbReference>
<dbReference type="OrthoDB" id="9793451at2"/>
<evidence type="ECO:0000259" key="4">
    <source>
        <dbReference type="PROSITE" id="PS01124"/>
    </source>
</evidence>